<sequence>MKLSTRSRYGTRLMLEMAIHFDEGPIHLAEIARRQEISVKYLEQIIIPLKKAGYVKSVRGPKGGHMLAKPPHAIHMDEIVSLLEGGIGITECSENSNGCERSSLCHMRFLWKEITEAIHERLHNITLLDLVRMNSEES</sequence>
<dbReference type="EMBL" id="BSDR01000001">
    <property type="protein sequence ID" value="GLI33438.1"/>
    <property type="molecule type" value="Genomic_DNA"/>
</dbReference>
<dbReference type="AlphaFoldDB" id="A0A9W6FRW0"/>
<name>A0A9W6FRW0_9BACT</name>
<dbReference type="Proteomes" id="UP001144372">
    <property type="component" value="Unassembled WGS sequence"/>
</dbReference>
<accession>A0A9W6FRW0</accession>
<reference evidence="2" key="1">
    <citation type="submission" date="2022-12" db="EMBL/GenBank/DDBJ databases">
        <title>Reference genome sequencing for broad-spectrum identification of bacterial and archaeal isolates by mass spectrometry.</title>
        <authorList>
            <person name="Sekiguchi Y."/>
            <person name="Tourlousse D.M."/>
        </authorList>
    </citation>
    <scope>NUCLEOTIDE SEQUENCE</scope>
    <source>
        <strain evidence="2">ASRB1</strain>
    </source>
</reference>
<dbReference type="PANTHER" id="PTHR33221">
    <property type="entry name" value="WINGED HELIX-TURN-HELIX TRANSCRIPTIONAL REGULATOR, RRF2 FAMILY"/>
    <property type="match status" value="1"/>
</dbReference>
<comment type="caution">
    <text evidence="2">The sequence shown here is derived from an EMBL/GenBank/DDBJ whole genome shotgun (WGS) entry which is preliminary data.</text>
</comment>
<proteinExistence type="predicted"/>
<dbReference type="InterPro" id="IPR000944">
    <property type="entry name" value="Tscrpt_reg_Rrf2"/>
</dbReference>
<dbReference type="InterPro" id="IPR036390">
    <property type="entry name" value="WH_DNA-bd_sf"/>
</dbReference>
<gene>
    <name evidence="2" type="primary">rrf2</name>
    <name evidence="2" type="ORF">DAMNIGENAA_08710</name>
</gene>
<protein>
    <submittedName>
        <fullName evidence="2">Protein rrf2</fullName>
    </submittedName>
</protein>
<dbReference type="GO" id="GO:0005829">
    <property type="term" value="C:cytosol"/>
    <property type="evidence" value="ECO:0007669"/>
    <property type="project" value="TreeGrafter"/>
</dbReference>
<keyword evidence="3" id="KW-1185">Reference proteome</keyword>
<dbReference type="Gene3D" id="1.10.10.10">
    <property type="entry name" value="Winged helix-like DNA-binding domain superfamily/Winged helix DNA-binding domain"/>
    <property type="match status" value="1"/>
</dbReference>
<evidence type="ECO:0000313" key="3">
    <source>
        <dbReference type="Proteomes" id="UP001144372"/>
    </source>
</evidence>
<dbReference type="NCBIfam" id="TIGR00738">
    <property type="entry name" value="rrf2_super"/>
    <property type="match status" value="1"/>
</dbReference>
<dbReference type="Pfam" id="PF02082">
    <property type="entry name" value="Rrf2"/>
    <property type="match status" value="1"/>
</dbReference>
<dbReference type="PANTHER" id="PTHR33221:SF5">
    <property type="entry name" value="HTH-TYPE TRANSCRIPTIONAL REGULATOR ISCR"/>
    <property type="match status" value="1"/>
</dbReference>
<dbReference type="InterPro" id="IPR036388">
    <property type="entry name" value="WH-like_DNA-bd_sf"/>
</dbReference>
<dbReference type="GO" id="GO:0003700">
    <property type="term" value="F:DNA-binding transcription factor activity"/>
    <property type="evidence" value="ECO:0007669"/>
    <property type="project" value="TreeGrafter"/>
</dbReference>
<dbReference type="PROSITE" id="PS51197">
    <property type="entry name" value="HTH_RRF2_2"/>
    <property type="match status" value="1"/>
</dbReference>
<dbReference type="RefSeq" id="WP_281797029.1">
    <property type="nucleotide sequence ID" value="NZ_BSDR01000001.1"/>
</dbReference>
<evidence type="ECO:0000256" key="1">
    <source>
        <dbReference type="ARBA" id="ARBA00023125"/>
    </source>
</evidence>
<keyword evidence="1" id="KW-0238">DNA-binding</keyword>
<dbReference type="GO" id="GO:0003677">
    <property type="term" value="F:DNA binding"/>
    <property type="evidence" value="ECO:0007669"/>
    <property type="project" value="UniProtKB-KW"/>
</dbReference>
<organism evidence="2 3">
    <name type="scientific">Desulforhabdus amnigena</name>
    <dbReference type="NCBI Taxonomy" id="40218"/>
    <lineage>
        <taxon>Bacteria</taxon>
        <taxon>Pseudomonadati</taxon>
        <taxon>Thermodesulfobacteriota</taxon>
        <taxon>Syntrophobacteria</taxon>
        <taxon>Syntrophobacterales</taxon>
        <taxon>Syntrophobacteraceae</taxon>
        <taxon>Desulforhabdus</taxon>
    </lineage>
</organism>
<dbReference type="SUPFAM" id="SSF46785">
    <property type="entry name" value="Winged helix' DNA-binding domain"/>
    <property type="match status" value="1"/>
</dbReference>
<evidence type="ECO:0000313" key="2">
    <source>
        <dbReference type="EMBL" id="GLI33438.1"/>
    </source>
</evidence>